<protein>
    <recommendedName>
        <fullName evidence="1">peptide-methionine (S)-S-oxide reductase</fullName>
        <ecNumber evidence="1">1.8.4.11</ecNumber>
    </recommendedName>
</protein>
<organism evidence="4">
    <name type="scientific">marine metagenome</name>
    <dbReference type="NCBI Taxonomy" id="408172"/>
    <lineage>
        <taxon>unclassified sequences</taxon>
        <taxon>metagenomes</taxon>
        <taxon>ecological metagenomes</taxon>
    </lineage>
</organism>
<dbReference type="NCBIfam" id="TIGR00401">
    <property type="entry name" value="msrA"/>
    <property type="match status" value="1"/>
</dbReference>
<keyword evidence="2" id="KW-0560">Oxidoreductase</keyword>
<dbReference type="HAMAP" id="MF_01401">
    <property type="entry name" value="MsrA"/>
    <property type="match status" value="1"/>
</dbReference>
<evidence type="ECO:0000259" key="3">
    <source>
        <dbReference type="Pfam" id="PF01625"/>
    </source>
</evidence>
<name>A0A381RPB3_9ZZZZ</name>
<sequence>MNNTFKFAYFAGGCFWCTEAIYLRVNGVISVAPGYCGGNTSKPTYEEICTGNTGHTETIKIEYDSEIIDYYALVDIFFNTHDSTTLNRQGNDIGTQYRSAIFYINDQEKKIVLDYIDDFQKSIKFKNKVFTEVKKLDIFHEAEDYHKNYYNMNKNSSYCSFTITPKVTKFMDRYKEMLRKIT</sequence>
<dbReference type="InterPro" id="IPR002569">
    <property type="entry name" value="Met_Sox_Rdtase_MsrA_dom"/>
</dbReference>
<dbReference type="EMBL" id="UINC01002171">
    <property type="protein sequence ID" value="SUZ93726.1"/>
    <property type="molecule type" value="Genomic_DNA"/>
</dbReference>
<dbReference type="GO" id="GO:0008113">
    <property type="term" value="F:peptide-methionine (S)-S-oxide reductase activity"/>
    <property type="evidence" value="ECO:0007669"/>
    <property type="project" value="UniProtKB-EC"/>
</dbReference>
<accession>A0A381RPB3</accession>
<evidence type="ECO:0000256" key="1">
    <source>
        <dbReference type="ARBA" id="ARBA00012502"/>
    </source>
</evidence>
<feature type="domain" description="Peptide methionine sulphoxide reductase MsrA" evidence="3">
    <location>
        <begin position="8"/>
        <end position="159"/>
    </location>
</feature>
<dbReference type="PANTHER" id="PTHR43774">
    <property type="entry name" value="PEPTIDE METHIONINE SULFOXIDE REDUCTASE"/>
    <property type="match status" value="1"/>
</dbReference>
<proteinExistence type="inferred from homology"/>
<reference evidence="4" key="1">
    <citation type="submission" date="2018-05" db="EMBL/GenBank/DDBJ databases">
        <authorList>
            <person name="Lanie J.A."/>
            <person name="Ng W.-L."/>
            <person name="Kazmierczak K.M."/>
            <person name="Andrzejewski T.M."/>
            <person name="Davidsen T.M."/>
            <person name="Wayne K.J."/>
            <person name="Tettelin H."/>
            <person name="Glass J.I."/>
            <person name="Rusch D."/>
            <person name="Podicherti R."/>
            <person name="Tsui H.-C.T."/>
            <person name="Winkler M.E."/>
        </authorList>
    </citation>
    <scope>NUCLEOTIDE SEQUENCE</scope>
</reference>
<dbReference type="Pfam" id="PF01625">
    <property type="entry name" value="PMSR"/>
    <property type="match status" value="1"/>
</dbReference>
<dbReference type="EC" id="1.8.4.11" evidence="1"/>
<dbReference type="AlphaFoldDB" id="A0A381RPB3"/>
<dbReference type="PANTHER" id="PTHR43774:SF1">
    <property type="entry name" value="PEPTIDE METHIONINE SULFOXIDE REDUCTASE MSRA 2"/>
    <property type="match status" value="1"/>
</dbReference>
<dbReference type="SUPFAM" id="SSF55068">
    <property type="entry name" value="Peptide methionine sulfoxide reductase"/>
    <property type="match status" value="1"/>
</dbReference>
<dbReference type="Gene3D" id="3.30.1060.10">
    <property type="entry name" value="Peptide methionine sulphoxide reductase MsrA"/>
    <property type="match status" value="1"/>
</dbReference>
<dbReference type="InterPro" id="IPR036509">
    <property type="entry name" value="Met_Sox_Rdtase_MsrA_sf"/>
</dbReference>
<gene>
    <name evidence="4" type="ORF">METZ01_LOCUS46580</name>
</gene>
<evidence type="ECO:0000256" key="2">
    <source>
        <dbReference type="ARBA" id="ARBA00023002"/>
    </source>
</evidence>
<evidence type="ECO:0000313" key="4">
    <source>
        <dbReference type="EMBL" id="SUZ93726.1"/>
    </source>
</evidence>